<dbReference type="GO" id="GO:0019829">
    <property type="term" value="F:ATPase-coupled monoatomic cation transmembrane transporter activity"/>
    <property type="evidence" value="ECO:0007669"/>
    <property type="project" value="InterPro"/>
</dbReference>
<comment type="caution">
    <text evidence="9">The sequence shown here is derived from an EMBL/GenBank/DDBJ whole genome shotgun (WGS) entry which is preliminary data.</text>
</comment>
<dbReference type="eggNOG" id="COG2217">
    <property type="taxonomic scope" value="Bacteria"/>
</dbReference>
<dbReference type="GO" id="GO:0015086">
    <property type="term" value="F:cadmium ion transmembrane transporter activity"/>
    <property type="evidence" value="ECO:0007669"/>
    <property type="project" value="TreeGrafter"/>
</dbReference>
<dbReference type="InterPro" id="IPR051014">
    <property type="entry name" value="Cation_Transport_ATPase_IB"/>
</dbReference>
<evidence type="ECO:0000256" key="7">
    <source>
        <dbReference type="RuleBase" id="RU362081"/>
    </source>
</evidence>
<dbReference type="InterPro" id="IPR044492">
    <property type="entry name" value="P_typ_ATPase_HD_dom"/>
</dbReference>
<keyword evidence="7" id="KW-1003">Cell membrane</keyword>
<dbReference type="SFLD" id="SFLDG00002">
    <property type="entry name" value="C1.7:_P-type_atpase_like"/>
    <property type="match status" value="1"/>
</dbReference>
<keyword evidence="3" id="KW-0812">Transmembrane</keyword>
<keyword evidence="7" id="KW-0547">Nucleotide-binding</keyword>
<dbReference type="GO" id="GO:0005886">
    <property type="term" value="C:plasma membrane"/>
    <property type="evidence" value="ECO:0007669"/>
    <property type="project" value="UniProtKB-SubCell"/>
</dbReference>
<dbReference type="NCBIfam" id="TIGR01525">
    <property type="entry name" value="ATPase-IB_hvy"/>
    <property type="match status" value="1"/>
</dbReference>
<keyword evidence="10" id="KW-1185">Reference proteome</keyword>
<keyword evidence="6" id="KW-0472">Membrane</keyword>
<gene>
    <name evidence="9" type="ORF">EH55_10715</name>
</gene>
<evidence type="ECO:0000313" key="10">
    <source>
        <dbReference type="Proteomes" id="UP000027665"/>
    </source>
</evidence>
<dbReference type="Gene3D" id="3.40.50.1000">
    <property type="entry name" value="HAD superfamily/HAD-like"/>
    <property type="match status" value="1"/>
</dbReference>
<evidence type="ECO:0000256" key="4">
    <source>
        <dbReference type="ARBA" id="ARBA00022967"/>
    </source>
</evidence>
<comment type="similarity">
    <text evidence="2 7">Belongs to the cation transport ATPase (P-type) (TC 3.A.3) family. Type IB subfamily.</text>
</comment>
<dbReference type="AlphaFoldDB" id="A0A073INH2"/>
<dbReference type="SFLD" id="SFLDF00027">
    <property type="entry name" value="p-type_atpase"/>
    <property type="match status" value="1"/>
</dbReference>
<dbReference type="Gene3D" id="3.40.1110.10">
    <property type="entry name" value="Calcium-transporting ATPase, cytoplasmic domain N"/>
    <property type="match status" value="1"/>
</dbReference>
<organism evidence="9 10">
    <name type="scientific">Synergistes jonesii</name>
    <dbReference type="NCBI Taxonomy" id="2754"/>
    <lineage>
        <taxon>Bacteria</taxon>
        <taxon>Thermotogati</taxon>
        <taxon>Synergistota</taxon>
        <taxon>Synergistia</taxon>
        <taxon>Synergistales</taxon>
        <taxon>Synergistaceae</taxon>
        <taxon>Synergistes</taxon>
    </lineage>
</organism>
<dbReference type="SUPFAM" id="SSF56784">
    <property type="entry name" value="HAD-like"/>
    <property type="match status" value="1"/>
</dbReference>
<dbReference type="STRING" id="2754.EH55_10715"/>
<dbReference type="PATRIC" id="fig|2754.20.peg.1329"/>
<dbReference type="PANTHER" id="PTHR48085:SF5">
    <property type="entry name" value="CADMIUM_ZINC-TRANSPORTING ATPASE HMA4-RELATED"/>
    <property type="match status" value="1"/>
</dbReference>
<dbReference type="Gene3D" id="2.70.150.10">
    <property type="entry name" value="Calcium-transporting ATPase, cytoplasmic transduction domain A"/>
    <property type="match status" value="1"/>
</dbReference>
<keyword evidence="4" id="KW-1278">Translocase</keyword>
<feature type="domain" description="P-type ATPase A" evidence="8">
    <location>
        <begin position="194"/>
        <end position="293"/>
    </location>
</feature>
<evidence type="ECO:0000259" key="8">
    <source>
        <dbReference type="Pfam" id="PF00122"/>
    </source>
</evidence>
<dbReference type="InterPro" id="IPR001757">
    <property type="entry name" value="P_typ_ATPase"/>
</dbReference>
<dbReference type="GO" id="GO:0005524">
    <property type="term" value="F:ATP binding"/>
    <property type="evidence" value="ECO:0007669"/>
    <property type="project" value="UniProtKB-UniRule"/>
</dbReference>
<accession>A0A073INH2</accession>
<evidence type="ECO:0000256" key="1">
    <source>
        <dbReference type="ARBA" id="ARBA00004370"/>
    </source>
</evidence>
<evidence type="ECO:0000256" key="2">
    <source>
        <dbReference type="ARBA" id="ARBA00006024"/>
    </source>
</evidence>
<dbReference type="InterPro" id="IPR027256">
    <property type="entry name" value="P-typ_ATPase_IB"/>
</dbReference>
<dbReference type="OrthoDB" id="9760364at2"/>
<dbReference type="Proteomes" id="UP000027665">
    <property type="component" value="Unassembled WGS sequence"/>
</dbReference>
<evidence type="ECO:0000256" key="6">
    <source>
        <dbReference type="ARBA" id="ARBA00023136"/>
    </source>
</evidence>
<dbReference type="Pfam" id="PF00702">
    <property type="entry name" value="Hydrolase"/>
    <property type="match status" value="1"/>
</dbReference>
<dbReference type="RefSeq" id="WP_037978074.1">
    <property type="nucleotide sequence ID" value="NZ_JMKI01000051.1"/>
</dbReference>
<dbReference type="InterPro" id="IPR023299">
    <property type="entry name" value="ATPase_P-typ_cyto_dom_N"/>
</dbReference>
<proteinExistence type="inferred from homology"/>
<dbReference type="InterPro" id="IPR023214">
    <property type="entry name" value="HAD_sf"/>
</dbReference>
<dbReference type="GeneID" id="90984461"/>
<comment type="subcellular location">
    <subcellularLocation>
        <location evidence="7">Cell membrane</location>
    </subcellularLocation>
    <subcellularLocation>
        <location evidence="1">Membrane</location>
    </subcellularLocation>
</comment>
<dbReference type="PRINTS" id="PR00119">
    <property type="entry name" value="CATATPASE"/>
</dbReference>
<dbReference type="InterPro" id="IPR018303">
    <property type="entry name" value="ATPase_P-typ_P_site"/>
</dbReference>
<protein>
    <submittedName>
        <fullName evidence="9">Cation transporter</fullName>
    </submittedName>
</protein>
<dbReference type="Pfam" id="PF00122">
    <property type="entry name" value="E1-E2_ATPase"/>
    <property type="match status" value="1"/>
</dbReference>
<dbReference type="EMBL" id="JMKI01000051">
    <property type="protein sequence ID" value="KEJ91309.1"/>
    <property type="molecule type" value="Genomic_DNA"/>
</dbReference>
<evidence type="ECO:0000256" key="5">
    <source>
        <dbReference type="ARBA" id="ARBA00022989"/>
    </source>
</evidence>
<evidence type="ECO:0000313" key="9">
    <source>
        <dbReference type="EMBL" id="KEJ91309.1"/>
    </source>
</evidence>
<dbReference type="InterPro" id="IPR036412">
    <property type="entry name" value="HAD-like_sf"/>
</dbReference>
<dbReference type="SFLD" id="SFLDS00003">
    <property type="entry name" value="Haloacid_Dehalogenase"/>
    <property type="match status" value="1"/>
</dbReference>
<keyword evidence="5" id="KW-1133">Transmembrane helix</keyword>
<dbReference type="PROSITE" id="PS00154">
    <property type="entry name" value="ATPASE_E1_E2"/>
    <property type="match status" value="1"/>
</dbReference>
<dbReference type="NCBIfam" id="TIGR01494">
    <property type="entry name" value="ATPase_P-type"/>
    <property type="match status" value="1"/>
</dbReference>
<dbReference type="GO" id="GO:0016887">
    <property type="term" value="F:ATP hydrolysis activity"/>
    <property type="evidence" value="ECO:0007669"/>
    <property type="project" value="InterPro"/>
</dbReference>
<dbReference type="InterPro" id="IPR008250">
    <property type="entry name" value="ATPase_P-typ_transduc_dom_A_sf"/>
</dbReference>
<keyword evidence="7" id="KW-0067">ATP-binding</keyword>
<dbReference type="PROSITE" id="PS01229">
    <property type="entry name" value="COF_2"/>
    <property type="match status" value="1"/>
</dbReference>
<evidence type="ECO:0000256" key="3">
    <source>
        <dbReference type="ARBA" id="ARBA00022692"/>
    </source>
</evidence>
<keyword evidence="7" id="KW-0479">Metal-binding</keyword>
<dbReference type="InterPro" id="IPR059000">
    <property type="entry name" value="ATPase_P-type_domA"/>
</dbReference>
<dbReference type="SUPFAM" id="SSF81653">
    <property type="entry name" value="Calcium ATPase, transduction domain A"/>
    <property type="match status" value="1"/>
</dbReference>
<dbReference type="PANTHER" id="PTHR48085">
    <property type="entry name" value="CADMIUM/ZINC-TRANSPORTING ATPASE HMA2-RELATED"/>
    <property type="match status" value="1"/>
</dbReference>
<reference evidence="9 10" key="1">
    <citation type="submission" date="2014-04" db="EMBL/GenBank/DDBJ databases">
        <title>Draft Genome Sequence of Synergistes jonesii.</title>
        <authorList>
            <person name="Coil D.A."/>
            <person name="Eisen J.A."/>
            <person name="Holland-Moritz H.E."/>
        </authorList>
    </citation>
    <scope>NUCLEOTIDE SEQUENCE [LARGE SCALE GENOMIC DNA]</scope>
    <source>
        <strain evidence="9 10">78-1</strain>
    </source>
</reference>
<sequence>MEFSIVHELPGRIRLRPAKGAFNKKNEAAIETLLEAQRGVKKVKASALTGSILIYFDEPYRGRVLSAAALLTKDIYDDSELYALSRDSAVPSLMGSIALMAARSVLRMMLPFPLRRAVSVMRSLCFVRRGLHSIFVRRKIDVAVLDASAIVSAMARNDFTSAGVVMTLIRLGDLLGSWTEQKSKEDLAKTLALRTERVWLKRGGEEIEVPFAEVVKGDLIIVRAGSVIPVDGRVAEGEAVVNQSSMTGEALGIARRTGHSVYAGTVVEEGMIVVEAIEIGNATRISRIIKVVEESEERKASIQGRSEHLADSIVPFNFMLAGLIYLATRDPLRASSALMVDYSCAIKLATPLAILASMREGVKHGILIKGGKYLEALAAADTVVFDKTGTLTVAEPKVVKVIPLNGYRRDEALKLAACLEEHFPHSIAKAVVCKAEEEELRHAEEHAEVEYAVAHGIASSLSGKRVIIGSAHFVFEDEGIEISEKEKKIIDEESGHYSLLYLAVGNRLAGIICIADPLRAEAAPVVAELRREGIKRIVMLTGDCKKAAENAASKLGITEFRHEMLPVEKSQYVEALAGQQKGVIMVGDGVNDSPALSAASAGVSMRSGADIAQEVADVVLLENNISPLTDAVRIGRRTMSKINRNYCFIVCANSLLLALGLGGYISPALSALLHNLSTVGASAYSLSPVLERKRTQKN</sequence>
<dbReference type="GO" id="GO:0046872">
    <property type="term" value="F:metal ion binding"/>
    <property type="evidence" value="ECO:0007669"/>
    <property type="project" value="UniProtKB-KW"/>
</dbReference>
<name>A0A073INH2_9BACT</name>